<sequence>MTNLHPSPVVFLEWEDSAHYEAGWKWSDEVPDPTGQPCVTCGFLIKESERAYMVALSVGDVHSDRQQFNGIMEFPKSCVQNITFLAYPSPRPAGLQQICQTVRDRLLGHRFSNPLRRVIGLFS</sequence>
<name>A0A1Y0Y8L9_ACEPA</name>
<dbReference type="AlphaFoldDB" id="A0A1Y0Y8L9"/>
<evidence type="ECO:0000313" key="2">
    <source>
        <dbReference type="EMBL" id="ARW48764.1"/>
    </source>
</evidence>
<proteinExistence type="predicted"/>
<protein>
    <submittedName>
        <fullName evidence="2">Uncharacterized protein</fullName>
    </submittedName>
</protein>
<gene>
    <name evidence="1" type="ORF">S1001342_01852</name>
    <name evidence="2" type="ORF">S1001342_02465</name>
</gene>
<accession>A0A1Y0Y8L9</accession>
<evidence type="ECO:0000313" key="1">
    <source>
        <dbReference type="EMBL" id="ARW48175.1"/>
    </source>
</evidence>
<reference evidence="2 3" key="1">
    <citation type="submission" date="2017-05" db="EMBL/GenBank/DDBJ databases">
        <title>Genome sequence of Acetobacter pasteurianus subsp. pasteurianus strain SRCM101342.</title>
        <authorList>
            <person name="Cho S.H."/>
        </authorList>
    </citation>
    <scope>NUCLEOTIDE SEQUENCE [LARGE SCALE GENOMIC DNA]</scope>
    <source>
        <strain evidence="2 3">SRCM101342</strain>
    </source>
</reference>
<dbReference type="Proteomes" id="UP000196205">
    <property type="component" value="Chromosome"/>
</dbReference>
<dbReference type="RefSeq" id="WP_087651845.1">
    <property type="nucleotide sequence ID" value="NZ_CP021509.1"/>
</dbReference>
<evidence type="ECO:0000313" key="3">
    <source>
        <dbReference type="Proteomes" id="UP000196205"/>
    </source>
</evidence>
<organism evidence="2 3">
    <name type="scientific">Acetobacter pasteurianus subsp. pasteurianus</name>
    <dbReference type="NCBI Taxonomy" id="481145"/>
    <lineage>
        <taxon>Bacteria</taxon>
        <taxon>Pseudomonadati</taxon>
        <taxon>Pseudomonadota</taxon>
        <taxon>Alphaproteobacteria</taxon>
        <taxon>Acetobacterales</taxon>
        <taxon>Acetobacteraceae</taxon>
        <taxon>Acetobacter</taxon>
    </lineage>
</organism>
<dbReference type="EMBL" id="CP021509">
    <property type="protein sequence ID" value="ARW48175.1"/>
    <property type="molecule type" value="Genomic_DNA"/>
</dbReference>
<dbReference type="EMBL" id="CP021509">
    <property type="protein sequence ID" value="ARW48764.1"/>
    <property type="molecule type" value="Genomic_DNA"/>
</dbReference>